<protein>
    <submittedName>
        <fullName evidence="2">Uncharacterized protein</fullName>
    </submittedName>
</protein>
<keyword evidence="1" id="KW-0812">Transmembrane</keyword>
<keyword evidence="1" id="KW-1133">Transmembrane helix</keyword>
<organism evidence="2 3">
    <name type="scientific">Natrarchaeobaculum aegyptiacum</name>
    <dbReference type="NCBI Taxonomy" id="745377"/>
    <lineage>
        <taxon>Archaea</taxon>
        <taxon>Methanobacteriati</taxon>
        <taxon>Methanobacteriota</taxon>
        <taxon>Stenosarchaea group</taxon>
        <taxon>Halobacteria</taxon>
        <taxon>Halobacteriales</taxon>
        <taxon>Natrialbaceae</taxon>
        <taxon>Natrarchaeobaculum</taxon>
    </lineage>
</organism>
<dbReference type="KEGG" id="naj:B1756_06105"/>
<dbReference type="AlphaFoldDB" id="A0A2Z2HRF9"/>
<feature type="transmembrane region" description="Helical" evidence="1">
    <location>
        <begin position="18"/>
        <end position="41"/>
    </location>
</feature>
<keyword evidence="3" id="KW-1185">Reference proteome</keyword>
<dbReference type="RefSeq" id="WP_086887742.1">
    <property type="nucleotide sequence ID" value="NZ_CP019893.1"/>
</dbReference>
<keyword evidence="1" id="KW-0472">Membrane</keyword>
<name>A0A2Z2HRF9_9EURY</name>
<evidence type="ECO:0000256" key="1">
    <source>
        <dbReference type="SAM" id="Phobius"/>
    </source>
</evidence>
<dbReference type="EMBL" id="CP019893">
    <property type="protein sequence ID" value="ARS89363.1"/>
    <property type="molecule type" value="Genomic_DNA"/>
</dbReference>
<gene>
    <name evidence="2" type="ORF">B1756_06105</name>
</gene>
<dbReference type="GeneID" id="32893633"/>
<proteinExistence type="predicted"/>
<sequence>MTLASIVASSLVPFDLTIAIAGVASVALTIFVAFIAFLALAPVVSDTWTERLHAVPAGGAALEAEANEAD</sequence>
<evidence type="ECO:0000313" key="2">
    <source>
        <dbReference type="EMBL" id="ARS89363.1"/>
    </source>
</evidence>
<accession>A0A2Z2HRF9</accession>
<dbReference type="Proteomes" id="UP000250088">
    <property type="component" value="Chromosome"/>
</dbReference>
<evidence type="ECO:0000313" key="3">
    <source>
        <dbReference type="Proteomes" id="UP000250088"/>
    </source>
</evidence>
<reference evidence="3" key="1">
    <citation type="submission" date="2017-02" db="EMBL/GenBank/DDBJ databases">
        <title>Natronthermophilus aegyptiacus gen. nov.,sp. nov., an aerobic, extremely halophilic alkalithermophilic archaeon isolated from the athalassohaline Wadi An Natrun, Egypt.</title>
        <authorList>
            <person name="Zhao B."/>
        </authorList>
    </citation>
    <scope>NUCLEOTIDE SEQUENCE [LARGE SCALE GENOMIC DNA]</scope>
    <source>
        <strain evidence="3">JW/NM-HA 15</strain>
    </source>
</reference>